<keyword evidence="3" id="KW-1185">Reference proteome</keyword>
<sequence length="75" mass="8172">MRQGNSAGDTVERAAKRNELLADVLLRLAALIKAPCAKDEKDEKEPGMSTEAKSSEPEPKRRQVRRQQGLGAGRG</sequence>
<feature type="region of interest" description="Disordered" evidence="1">
    <location>
        <begin position="35"/>
        <end position="75"/>
    </location>
</feature>
<feature type="non-terminal residue" evidence="2">
    <location>
        <position position="75"/>
    </location>
</feature>
<evidence type="ECO:0000313" key="3">
    <source>
        <dbReference type="Proteomes" id="UP000266841"/>
    </source>
</evidence>
<feature type="compositionally biased region" description="Basic and acidic residues" evidence="1">
    <location>
        <begin position="36"/>
        <end position="46"/>
    </location>
</feature>
<gene>
    <name evidence="2" type="ORF">THAOC_03355</name>
</gene>
<evidence type="ECO:0000313" key="2">
    <source>
        <dbReference type="EMBL" id="EJK74938.1"/>
    </source>
</evidence>
<evidence type="ECO:0000256" key="1">
    <source>
        <dbReference type="SAM" id="MobiDB-lite"/>
    </source>
</evidence>
<dbReference type="EMBL" id="AGNL01003244">
    <property type="protein sequence ID" value="EJK74938.1"/>
    <property type="molecule type" value="Genomic_DNA"/>
</dbReference>
<reference evidence="2 3" key="1">
    <citation type="journal article" date="2012" name="Genome Biol.">
        <title>Genome and low-iron response of an oceanic diatom adapted to chronic iron limitation.</title>
        <authorList>
            <person name="Lommer M."/>
            <person name="Specht M."/>
            <person name="Roy A.S."/>
            <person name="Kraemer L."/>
            <person name="Andreson R."/>
            <person name="Gutowska M.A."/>
            <person name="Wolf J."/>
            <person name="Bergner S.V."/>
            <person name="Schilhabel M.B."/>
            <person name="Klostermeier U.C."/>
            <person name="Beiko R.G."/>
            <person name="Rosenstiel P."/>
            <person name="Hippler M."/>
            <person name="Laroche J."/>
        </authorList>
    </citation>
    <scope>NUCLEOTIDE SEQUENCE [LARGE SCALE GENOMIC DNA]</scope>
    <source>
        <strain evidence="2 3">CCMP1005</strain>
    </source>
</reference>
<proteinExistence type="predicted"/>
<name>K0T7Z2_THAOC</name>
<protein>
    <submittedName>
        <fullName evidence="2">Uncharacterized protein</fullName>
    </submittedName>
</protein>
<comment type="caution">
    <text evidence="2">The sequence shown here is derived from an EMBL/GenBank/DDBJ whole genome shotgun (WGS) entry which is preliminary data.</text>
</comment>
<accession>K0T7Z2</accession>
<organism evidence="2 3">
    <name type="scientific">Thalassiosira oceanica</name>
    <name type="common">Marine diatom</name>
    <dbReference type="NCBI Taxonomy" id="159749"/>
    <lineage>
        <taxon>Eukaryota</taxon>
        <taxon>Sar</taxon>
        <taxon>Stramenopiles</taxon>
        <taxon>Ochrophyta</taxon>
        <taxon>Bacillariophyta</taxon>
        <taxon>Coscinodiscophyceae</taxon>
        <taxon>Thalassiosirophycidae</taxon>
        <taxon>Thalassiosirales</taxon>
        <taxon>Thalassiosiraceae</taxon>
        <taxon>Thalassiosira</taxon>
    </lineage>
</organism>
<dbReference type="AlphaFoldDB" id="K0T7Z2"/>
<dbReference type="Proteomes" id="UP000266841">
    <property type="component" value="Unassembled WGS sequence"/>
</dbReference>